<keyword evidence="1" id="KW-0067">ATP-binding</keyword>
<dbReference type="InterPro" id="IPR003837">
    <property type="entry name" value="GatC"/>
</dbReference>
<keyword evidence="1" id="KW-0547">Nucleotide-binding</keyword>
<dbReference type="GO" id="GO:0005524">
    <property type="term" value="F:ATP binding"/>
    <property type="evidence" value="ECO:0007669"/>
    <property type="project" value="UniProtKB-KW"/>
</dbReference>
<evidence type="ECO:0000256" key="1">
    <source>
        <dbReference type="HAMAP-Rule" id="MF_00122"/>
    </source>
</evidence>
<dbReference type="SUPFAM" id="SSF141000">
    <property type="entry name" value="Glu-tRNAGln amidotransferase C subunit"/>
    <property type="match status" value="1"/>
</dbReference>
<comment type="caution">
    <text evidence="2">The sequence shown here is derived from an EMBL/GenBank/DDBJ whole genome shotgun (WGS) entry which is preliminary data.</text>
</comment>
<accession>A0A498H222</accession>
<organism evidence="2 3">
    <name type="scientific">Methanoculleus taiwanensis</name>
    <dbReference type="NCBI Taxonomy" id="1550565"/>
    <lineage>
        <taxon>Archaea</taxon>
        <taxon>Methanobacteriati</taxon>
        <taxon>Methanobacteriota</taxon>
        <taxon>Stenosarchaea group</taxon>
        <taxon>Methanomicrobia</taxon>
        <taxon>Methanomicrobiales</taxon>
        <taxon>Methanomicrobiaceae</taxon>
        <taxon>Methanoculleus</taxon>
    </lineage>
</organism>
<keyword evidence="3" id="KW-1185">Reference proteome</keyword>
<gene>
    <name evidence="1" type="primary">gatC</name>
    <name evidence="2" type="ORF">ABH15_06990</name>
</gene>
<dbReference type="RefSeq" id="WP_128693660.1">
    <property type="nucleotide sequence ID" value="NZ_LHQS01000002.1"/>
</dbReference>
<keyword evidence="2" id="KW-0808">Transferase</keyword>
<dbReference type="OrthoDB" id="15210at2157"/>
<dbReference type="Proteomes" id="UP000290932">
    <property type="component" value="Unassembled WGS sequence"/>
</dbReference>
<reference evidence="2 3" key="1">
    <citation type="journal article" date="2015" name="Int. J. Syst. Evol. Microbiol.">
        <title>Methanoculleus taiwanensis sp. nov., a methanogen isolated from deep marine sediment at the deformation front area near Taiwan.</title>
        <authorList>
            <person name="Weng C.Y."/>
            <person name="Chen S.C."/>
            <person name="Lai M.C."/>
            <person name="Wu S.Y."/>
            <person name="Lin S."/>
            <person name="Yang T.F."/>
            <person name="Chen P.C."/>
        </authorList>
    </citation>
    <scope>NUCLEOTIDE SEQUENCE [LARGE SCALE GENOMIC DNA]</scope>
    <source>
        <strain evidence="2 3">CYW4</strain>
    </source>
</reference>
<evidence type="ECO:0000313" key="3">
    <source>
        <dbReference type="Proteomes" id="UP000290932"/>
    </source>
</evidence>
<comment type="function">
    <text evidence="1">Allows the formation of correctly charged Asn-tRNA(Asn) or Gln-tRNA(Gln) through the transamidation of misacylated Asp-tRNA(Asn) or Glu-tRNA(Gln) in organisms which lack either or both of asparaginyl-tRNA or glutaminyl-tRNA synthetases. The reaction takes place in the presence of glutamine and ATP through an activated phospho-Asp-tRNA(Asn) or phospho-Glu-tRNA(Gln).</text>
</comment>
<dbReference type="GO" id="GO:0006450">
    <property type="term" value="P:regulation of translational fidelity"/>
    <property type="evidence" value="ECO:0007669"/>
    <property type="project" value="InterPro"/>
</dbReference>
<proteinExistence type="inferred from homology"/>
<sequence length="89" mass="9804">MVSEIDIENIARLADIGLSREEVAGFTREFNAILEYFDVLDQVPGKETVAAELVNVWRDDEPGCCLSQEDVLANAGSTEDGFIKAPRVM</sequence>
<dbReference type="GO" id="GO:0050566">
    <property type="term" value="F:asparaginyl-tRNA synthase (glutamine-hydrolyzing) activity"/>
    <property type="evidence" value="ECO:0007669"/>
    <property type="project" value="RHEA"/>
</dbReference>
<comment type="similarity">
    <text evidence="1">Belongs to the GatC family.</text>
</comment>
<dbReference type="InterPro" id="IPR036113">
    <property type="entry name" value="Asp/Glu-ADT_sf_sub_c"/>
</dbReference>
<comment type="catalytic activity">
    <reaction evidence="1">
        <text>L-aspartyl-tRNA(Asn) + L-glutamine + ATP + H2O = L-asparaginyl-tRNA(Asn) + L-glutamate + ADP + phosphate + 2 H(+)</text>
        <dbReference type="Rhea" id="RHEA:14513"/>
        <dbReference type="Rhea" id="RHEA-COMP:9674"/>
        <dbReference type="Rhea" id="RHEA-COMP:9677"/>
        <dbReference type="ChEBI" id="CHEBI:15377"/>
        <dbReference type="ChEBI" id="CHEBI:15378"/>
        <dbReference type="ChEBI" id="CHEBI:29985"/>
        <dbReference type="ChEBI" id="CHEBI:30616"/>
        <dbReference type="ChEBI" id="CHEBI:43474"/>
        <dbReference type="ChEBI" id="CHEBI:58359"/>
        <dbReference type="ChEBI" id="CHEBI:78515"/>
        <dbReference type="ChEBI" id="CHEBI:78516"/>
        <dbReference type="ChEBI" id="CHEBI:456216"/>
    </reaction>
</comment>
<dbReference type="GO" id="GO:0016740">
    <property type="term" value="F:transferase activity"/>
    <property type="evidence" value="ECO:0007669"/>
    <property type="project" value="UniProtKB-KW"/>
</dbReference>
<dbReference type="EMBL" id="LHQS01000002">
    <property type="protein sequence ID" value="RXE55946.1"/>
    <property type="molecule type" value="Genomic_DNA"/>
</dbReference>
<dbReference type="Pfam" id="PF02686">
    <property type="entry name" value="GatC"/>
    <property type="match status" value="1"/>
</dbReference>
<protein>
    <recommendedName>
        <fullName evidence="1">Aspartyl/glutamyl-tRNA(Asn/Gln) amidotransferase subunit C</fullName>
        <shortName evidence="1">Asp/Glu-ADT subunit C</shortName>
        <ecNumber evidence="1">6.3.5.-</ecNumber>
    </recommendedName>
</protein>
<dbReference type="AlphaFoldDB" id="A0A498H222"/>
<dbReference type="EC" id="6.3.5.-" evidence="1"/>
<dbReference type="Gene3D" id="1.10.20.60">
    <property type="entry name" value="Glu-tRNAGln amidotransferase C subunit, N-terminal domain"/>
    <property type="match status" value="1"/>
</dbReference>
<comment type="subunit">
    <text evidence="1">Heterotrimer of A, B and C subunits.</text>
</comment>
<keyword evidence="1" id="KW-0648">Protein biosynthesis</keyword>
<comment type="catalytic activity">
    <reaction evidence="1">
        <text>L-glutamyl-tRNA(Gln) + L-glutamine + ATP + H2O = L-glutaminyl-tRNA(Gln) + L-glutamate + ADP + phosphate + H(+)</text>
        <dbReference type="Rhea" id="RHEA:17521"/>
        <dbReference type="Rhea" id="RHEA-COMP:9681"/>
        <dbReference type="Rhea" id="RHEA-COMP:9684"/>
        <dbReference type="ChEBI" id="CHEBI:15377"/>
        <dbReference type="ChEBI" id="CHEBI:15378"/>
        <dbReference type="ChEBI" id="CHEBI:29985"/>
        <dbReference type="ChEBI" id="CHEBI:30616"/>
        <dbReference type="ChEBI" id="CHEBI:43474"/>
        <dbReference type="ChEBI" id="CHEBI:58359"/>
        <dbReference type="ChEBI" id="CHEBI:78520"/>
        <dbReference type="ChEBI" id="CHEBI:78521"/>
        <dbReference type="ChEBI" id="CHEBI:456216"/>
    </reaction>
</comment>
<evidence type="ECO:0000313" key="2">
    <source>
        <dbReference type="EMBL" id="RXE55946.1"/>
    </source>
</evidence>
<name>A0A498H222_9EURY</name>
<dbReference type="HAMAP" id="MF_00122">
    <property type="entry name" value="GatC"/>
    <property type="match status" value="1"/>
</dbReference>
<dbReference type="GO" id="GO:0050567">
    <property type="term" value="F:glutaminyl-tRNA synthase (glutamine-hydrolyzing) activity"/>
    <property type="evidence" value="ECO:0007669"/>
    <property type="project" value="UniProtKB-UniRule"/>
</dbReference>
<dbReference type="NCBIfam" id="TIGR00135">
    <property type="entry name" value="gatC"/>
    <property type="match status" value="1"/>
</dbReference>
<dbReference type="GO" id="GO:0006412">
    <property type="term" value="P:translation"/>
    <property type="evidence" value="ECO:0007669"/>
    <property type="project" value="UniProtKB-UniRule"/>
</dbReference>
<keyword evidence="1" id="KW-0436">Ligase</keyword>